<dbReference type="InterPro" id="IPR012387">
    <property type="entry name" value="Trl1_fun"/>
</dbReference>
<dbReference type="GO" id="GO:0005634">
    <property type="term" value="C:nucleus"/>
    <property type="evidence" value="ECO:0007669"/>
    <property type="project" value="TreeGrafter"/>
</dbReference>
<dbReference type="EC" id="6.5.1.3" evidence="1"/>
<dbReference type="Pfam" id="PF09511">
    <property type="entry name" value="RNA_lig_T4_1"/>
    <property type="match status" value="1"/>
</dbReference>
<dbReference type="InterPro" id="IPR015965">
    <property type="entry name" value="tRNA_lig_PDEase"/>
</dbReference>
<dbReference type="GO" id="GO:0051730">
    <property type="term" value="F:GTP-dependent polyribonucleotide 5'-hydroxyl-kinase activity"/>
    <property type="evidence" value="ECO:0007669"/>
    <property type="project" value="InterPro"/>
</dbReference>
<dbReference type="InterPro" id="IPR015966">
    <property type="entry name" value="tRNA_lig_kin_fungi"/>
</dbReference>
<feature type="domain" description="tRNA ligase kinase" evidence="4">
    <location>
        <begin position="444"/>
        <end position="601"/>
    </location>
</feature>
<dbReference type="PANTHER" id="PTHR32004">
    <property type="entry name" value="TRNA LIGASE"/>
    <property type="match status" value="1"/>
</dbReference>
<dbReference type="PANTHER" id="PTHR32004:SF1">
    <property type="entry name" value="TRNA LIGASE"/>
    <property type="match status" value="1"/>
</dbReference>
<feature type="domain" description="T4 RNA ligase 1-like N-terminal" evidence="5">
    <location>
        <begin position="113"/>
        <end position="346"/>
    </location>
</feature>
<keyword evidence="1 6" id="KW-0436">Ligase</keyword>
<evidence type="ECO:0000259" key="3">
    <source>
        <dbReference type="Pfam" id="PF08302"/>
    </source>
</evidence>
<proteinExistence type="inferred from homology"/>
<keyword evidence="7" id="KW-1185">Reference proteome</keyword>
<dbReference type="GO" id="GO:0008081">
    <property type="term" value="F:phosphoric diester hydrolase activity"/>
    <property type="evidence" value="ECO:0007669"/>
    <property type="project" value="InterPro"/>
</dbReference>
<dbReference type="AlphaFoldDB" id="A0A8H4QBI7"/>
<evidence type="ECO:0000313" key="7">
    <source>
        <dbReference type="Proteomes" id="UP000562929"/>
    </source>
</evidence>
<dbReference type="GO" id="GO:0006388">
    <property type="term" value="P:tRNA splicing, via endonucleolytic cleavage and ligation"/>
    <property type="evidence" value="ECO:0007669"/>
    <property type="project" value="UniProtKB-UniRule"/>
</dbReference>
<feature type="domain" description="tRNA ligase phosphodiesterase" evidence="3">
    <location>
        <begin position="604"/>
        <end position="828"/>
    </location>
</feature>
<name>A0A8H4QBI7_9HYPO</name>
<organism evidence="6 7">
    <name type="scientific">Ophiocordyceps camponoti-floridani</name>
    <dbReference type="NCBI Taxonomy" id="2030778"/>
    <lineage>
        <taxon>Eukaryota</taxon>
        <taxon>Fungi</taxon>
        <taxon>Dikarya</taxon>
        <taxon>Ascomycota</taxon>
        <taxon>Pezizomycotina</taxon>
        <taxon>Sordariomycetes</taxon>
        <taxon>Hypocreomycetidae</taxon>
        <taxon>Hypocreales</taxon>
        <taxon>Ophiocordycipitaceae</taxon>
        <taxon>Ophiocordyceps</taxon>
    </lineage>
</organism>
<comment type="caution">
    <text evidence="6">The sequence shown here is derived from an EMBL/GenBank/DDBJ whole genome shotgun (WGS) entry which is preliminary data.</text>
</comment>
<evidence type="ECO:0000256" key="2">
    <source>
        <dbReference type="PIRSR" id="PIRSR019634-50"/>
    </source>
</evidence>
<dbReference type="GO" id="GO:0005524">
    <property type="term" value="F:ATP binding"/>
    <property type="evidence" value="ECO:0007669"/>
    <property type="project" value="UniProtKB-UniRule"/>
</dbReference>
<dbReference type="Pfam" id="PF08302">
    <property type="entry name" value="tRNA_lig_CPD"/>
    <property type="match status" value="1"/>
</dbReference>
<dbReference type="EMBL" id="JAACLJ010000001">
    <property type="protein sequence ID" value="KAF4594483.1"/>
    <property type="molecule type" value="Genomic_DNA"/>
</dbReference>
<dbReference type="SUPFAM" id="SSF52540">
    <property type="entry name" value="P-loop containing nucleoside triphosphate hydrolases"/>
    <property type="match status" value="1"/>
</dbReference>
<evidence type="ECO:0000313" key="6">
    <source>
        <dbReference type="EMBL" id="KAF4594483.1"/>
    </source>
</evidence>
<dbReference type="Gene3D" id="3.40.50.300">
    <property type="entry name" value="P-loop containing nucleotide triphosphate hydrolases"/>
    <property type="match status" value="1"/>
</dbReference>
<sequence>MNVFSGSGLSLPFVRPALVARKMVESAMATTPPNEPQHLPGLVRSMATAHASSKIQDGADLVKVLERLTQKTKRASFNLRRTSHDVKDARDNIKVHSWRFPDHEYKRASLPTNARGLFTTKRKDGTHEIVVRGYDKFFNVGEVTYTKWDRIIAQTKPPYDLTLKENGCIIFFGGLEDGTLLVCSKHSTGEREGVLSHAKAGEAHLEKQLSALGKTKEDFARELRERNVTAVAELCDDSFEEHILEYSPEDAGLYLHGVNKNEPLFNTYPSSEVQSFADQWGFRKIGVITMNDIHSVRAFLEKTAKTGSYQGRAVEGFVIRCKMSKYPETLPYQDWFFKYKFDEPYLMYRQWREVTKQIIAGKDPVYKKNKLITGQYIKFARSRLAADPKLGEKFMLNHGIIALRDDFLKFKNLEGSEAAAMQDPEPGRQPKAGVCLDDVDGDVVLCPVATIGCGKTTCGVAMSNLFGWGHLQNDNISGKNRPPRFLESVVSELKSRPVVFADRNNAEKRERAQLIDGLKAAKANVKVVCLNWVHDRGSMNEIRKMTLSRVQNRGDNHQTIKANSDSQKYEKIMDGFLKRYQPCESWTSPDSKFDLIIDLDPLADSRVNLDKIIAQLHKWFPKLVPAVPSEKDVASAVEFAMTCKVPSEQAERPRKDGATTDSLEYMAVHVDAKAIHASLQQAFDSVDEKTRAFFVQLKLNKRVQDKFHVTLLHRASAKEHPELWKRYTEASEGISGEHGKAGECGVILERLVFDDKVMAIVVRLIDSEQKWECANRVAHITVGTRDQNIKPKQSNDLLARWLGEGLEGSQLTEVVFEPKPTVQGFVGPVRSKNKPPTKRK</sequence>
<evidence type="ECO:0000256" key="1">
    <source>
        <dbReference type="PIRNR" id="PIRNR019634"/>
    </source>
</evidence>
<protein>
    <recommendedName>
        <fullName evidence="1">tRNA ligase</fullName>
        <ecNumber evidence="1">6.5.1.3</ecNumber>
    </recommendedName>
</protein>
<feature type="active site" description="N6-AMP-lysine intermediate" evidence="2">
    <location>
        <position position="164"/>
    </location>
</feature>
<accession>A0A8H4QBI7</accession>
<dbReference type="Pfam" id="PF08303">
    <property type="entry name" value="tRNA_lig_kinase"/>
    <property type="match status" value="1"/>
</dbReference>
<comment type="similarity">
    <text evidence="1">Belongs to the TRL1 family.</text>
</comment>
<dbReference type="InterPro" id="IPR019039">
    <property type="entry name" value="T4-Rnl1-like_N"/>
</dbReference>
<gene>
    <name evidence="6" type="ORF">GQ602_000096</name>
</gene>
<evidence type="ECO:0000259" key="4">
    <source>
        <dbReference type="Pfam" id="PF08303"/>
    </source>
</evidence>
<dbReference type="Proteomes" id="UP000562929">
    <property type="component" value="Unassembled WGS sequence"/>
</dbReference>
<comment type="catalytic activity">
    <reaction evidence="1">
        <text>ATP + (ribonucleotide)n-3'-hydroxyl + 5'-phospho-(ribonucleotide)m = (ribonucleotide)n+m + AMP + diphosphate.</text>
        <dbReference type="EC" id="6.5.1.3"/>
    </reaction>
</comment>
<evidence type="ECO:0000259" key="5">
    <source>
        <dbReference type="Pfam" id="PF09511"/>
    </source>
</evidence>
<dbReference type="PIRSF" id="PIRSF019634">
    <property type="entry name" value="tRNA_lig_yeast"/>
    <property type="match status" value="1"/>
</dbReference>
<dbReference type="GO" id="GO:0003972">
    <property type="term" value="F:RNA ligase (ATP) activity"/>
    <property type="evidence" value="ECO:0007669"/>
    <property type="project" value="UniProtKB-UniRule"/>
</dbReference>
<keyword evidence="1" id="KW-0819">tRNA processing</keyword>
<dbReference type="OrthoDB" id="276239at2759"/>
<dbReference type="InterPro" id="IPR027417">
    <property type="entry name" value="P-loop_NTPase"/>
</dbReference>
<reference evidence="6 7" key="1">
    <citation type="journal article" date="2020" name="G3 (Bethesda)">
        <title>Genetic Underpinnings of Host Manipulation by Ophiocordyceps as Revealed by Comparative Transcriptomics.</title>
        <authorList>
            <person name="Will I."/>
            <person name="Das B."/>
            <person name="Trinh T."/>
            <person name="Brachmann A."/>
            <person name="Ohm R.A."/>
            <person name="de Bekker C."/>
        </authorList>
    </citation>
    <scope>NUCLEOTIDE SEQUENCE [LARGE SCALE GENOMIC DNA]</scope>
    <source>
        <strain evidence="6 7">EC05</strain>
    </source>
</reference>